<keyword evidence="1" id="KW-0732">Signal</keyword>
<proteinExistence type="predicted"/>
<organism evidence="2 3">
    <name type="scientific">Candidatus Buchananbacteria bacterium RIFCSPHIGHO2_01_FULL_46_12</name>
    <dbReference type="NCBI Taxonomy" id="1797536"/>
    <lineage>
        <taxon>Bacteria</taxon>
        <taxon>Candidatus Buchananiibacteriota</taxon>
    </lineage>
</organism>
<evidence type="ECO:0000313" key="2">
    <source>
        <dbReference type="EMBL" id="OGY49605.1"/>
    </source>
</evidence>
<sequence>MEIKRKLAKLSPLFQSAAVIAISALFVFSAVYAATTIGASITTGGNLTVTGWASSTSATTTSYLYIGADGTEPNPWNFQNGDLYVQDDTFLGSQATSVTSLWVGSAGTANYLNLAGGDLFVQDDLQVGDSLWADHASSTSATTTKYLMVGSGFSLPAAWNYNEDLAVSGDAMINGNATTTGHYNFGSATEYIRVELEPYRPNSASGNIPWLKGRSLNAAGGIGVFGAETGLFIRESGDATYPEPVIIFIDNADAELSRIYGNSDDDSIIFANAAGGYSFDDTMSIGGTAAADVGLSISENITGSGANPYGLSMISSIAPENGYSAYGAFINPTFGLAVGNTYPVLANLYVDGGSTGVLGGTATDYYGLYVDKPLAAGASVATNIYGAYIEGTTLLDGNASTTGDLFVSGGTFDLTTSTGTTTPGIFSQSLARSTSTISAGVITNGSTKKSVGCLELAATNGAYYSCFIDTATPSLVCQLGRCN</sequence>
<dbReference type="AlphaFoldDB" id="A0A1G1YB82"/>
<reference evidence="2 3" key="1">
    <citation type="journal article" date="2016" name="Nat. Commun.">
        <title>Thousands of microbial genomes shed light on interconnected biogeochemical processes in an aquifer system.</title>
        <authorList>
            <person name="Anantharaman K."/>
            <person name="Brown C.T."/>
            <person name="Hug L.A."/>
            <person name="Sharon I."/>
            <person name="Castelle C.J."/>
            <person name="Probst A.J."/>
            <person name="Thomas B.C."/>
            <person name="Singh A."/>
            <person name="Wilkins M.J."/>
            <person name="Karaoz U."/>
            <person name="Brodie E.L."/>
            <person name="Williams K.H."/>
            <person name="Hubbard S.S."/>
            <person name="Banfield J.F."/>
        </authorList>
    </citation>
    <scope>NUCLEOTIDE SEQUENCE [LARGE SCALE GENOMIC DNA]</scope>
</reference>
<accession>A0A1G1YB82</accession>
<evidence type="ECO:0000256" key="1">
    <source>
        <dbReference type="SAM" id="SignalP"/>
    </source>
</evidence>
<dbReference type="Proteomes" id="UP000178432">
    <property type="component" value="Unassembled WGS sequence"/>
</dbReference>
<evidence type="ECO:0000313" key="3">
    <source>
        <dbReference type="Proteomes" id="UP000178432"/>
    </source>
</evidence>
<protein>
    <recommendedName>
        <fullName evidence="4">Bulb-type lectin domain-containing protein</fullName>
    </recommendedName>
</protein>
<gene>
    <name evidence="2" type="ORF">A2663_02465</name>
</gene>
<evidence type="ECO:0008006" key="4">
    <source>
        <dbReference type="Google" id="ProtNLM"/>
    </source>
</evidence>
<feature type="chain" id="PRO_5009581516" description="Bulb-type lectin domain-containing protein" evidence="1">
    <location>
        <begin position="34"/>
        <end position="483"/>
    </location>
</feature>
<name>A0A1G1YB82_9BACT</name>
<comment type="caution">
    <text evidence="2">The sequence shown here is derived from an EMBL/GenBank/DDBJ whole genome shotgun (WGS) entry which is preliminary data.</text>
</comment>
<dbReference type="EMBL" id="MHIF01000002">
    <property type="protein sequence ID" value="OGY49605.1"/>
    <property type="molecule type" value="Genomic_DNA"/>
</dbReference>
<feature type="signal peptide" evidence="1">
    <location>
        <begin position="1"/>
        <end position="33"/>
    </location>
</feature>